<proteinExistence type="predicted"/>
<dbReference type="KEGG" id="vg:64471528"/>
<evidence type="ECO:0000313" key="1">
    <source>
        <dbReference type="EMBL" id="QJD50710.1"/>
    </source>
</evidence>
<dbReference type="Proteomes" id="UP000501455">
    <property type="component" value="Segment"/>
</dbReference>
<dbReference type="RefSeq" id="YP_010055597.1">
    <property type="nucleotide sequence ID" value="NC_054667.1"/>
</dbReference>
<evidence type="ECO:0000313" key="2">
    <source>
        <dbReference type="Proteomes" id="UP000501455"/>
    </source>
</evidence>
<gene>
    <name evidence="1" type="primary">64</name>
    <name evidence="1" type="ORF">SEA_ISSMI_64</name>
</gene>
<dbReference type="EMBL" id="MT310863">
    <property type="protein sequence ID" value="QJD50710.1"/>
    <property type="molecule type" value="Genomic_DNA"/>
</dbReference>
<protein>
    <submittedName>
        <fullName evidence="1">Uncharacterized protein</fullName>
    </submittedName>
</protein>
<name>A0A6M3SZS4_9CAUD</name>
<keyword evidence="2" id="KW-1185">Reference proteome</keyword>
<accession>A0A6M3SZS4</accession>
<sequence length="105" mass="11636">MSDQRVEIGTVYVDSGTVFVGDPCYTATGDASNHIKTWSEWCDKHPWNKENYDVVEPAGHGLGLSIPTKYGDGAYPVYAEIEGGRVARVTIDFDPAYDEEDDEDE</sequence>
<organism evidence="1 2">
    <name type="scientific">Streptomyces phage Issmi</name>
    <dbReference type="NCBI Taxonomy" id="2725628"/>
    <lineage>
        <taxon>Viruses</taxon>
        <taxon>Duplodnaviria</taxon>
        <taxon>Heunggongvirae</taxon>
        <taxon>Uroviricota</taxon>
        <taxon>Caudoviricetes</taxon>
        <taxon>Arquatrovirinae</taxon>
        <taxon>Caelumvirus</taxon>
        <taxon>Caelumvirus issmi</taxon>
    </lineage>
</organism>
<reference evidence="1 2" key="1">
    <citation type="submission" date="2020-04" db="EMBL/GenBank/DDBJ databases">
        <authorList>
            <person name="Eleanor S.I."/>
            <person name="Danny K.W."/>
            <person name="Hallah B.M."/>
            <person name="Joshua A.M."/>
            <person name="Shaffer C.D."/>
            <person name="Weston-Hafer K.A."/>
            <person name="Garlena R.A."/>
            <person name="Russell D.A."/>
            <person name="Pope W.H."/>
            <person name="Jacobs-Sera D."/>
            <person name="Hatfull G.F."/>
        </authorList>
    </citation>
    <scope>NUCLEOTIDE SEQUENCE [LARGE SCALE GENOMIC DNA]</scope>
</reference>
<dbReference type="GeneID" id="64471528"/>